<evidence type="ECO:0000313" key="2">
    <source>
        <dbReference type="EMBL" id="KAF4725607.1"/>
    </source>
</evidence>
<reference evidence="2 3" key="1">
    <citation type="submission" date="2020-04" db="EMBL/GenBank/DDBJ databases">
        <title>Perkinsus olseni comparative genomics.</title>
        <authorList>
            <person name="Bogema D.R."/>
        </authorList>
    </citation>
    <scope>NUCLEOTIDE SEQUENCE [LARGE SCALE GENOMIC DNA]</scope>
    <source>
        <strain evidence="2">ATCC PRA-205</strain>
    </source>
</reference>
<comment type="caution">
    <text evidence="2">The sequence shown here is derived from an EMBL/GenBank/DDBJ whole genome shotgun (WGS) entry which is preliminary data.</text>
</comment>
<dbReference type="Proteomes" id="UP000574390">
    <property type="component" value="Unassembled WGS sequence"/>
</dbReference>
<gene>
    <name evidence="2" type="ORF">FOZ62_011248</name>
</gene>
<feature type="compositionally biased region" description="Low complexity" evidence="1">
    <location>
        <begin position="85"/>
        <end position="118"/>
    </location>
</feature>
<accession>A0A7J6RY22</accession>
<feature type="non-terminal residue" evidence="2">
    <location>
        <position position="1"/>
    </location>
</feature>
<protein>
    <submittedName>
        <fullName evidence="2">Uncharacterized protein</fullName>
    </submittedName>
</protein>
<name>A0A7J6RY22_PEROL</name>
<dbReference type="AlphaFoldDB" id="A0A7J6RY22"/>
<evidence type="ECO:0000313" key="3">
    <source>
        <dbReference type="Proteomes" id="UP000574390"/>
    </source>
</evidence>
<evidence type="ECO:0000256" key="1">
    <source>
        <dbReference type="SAM" id="MobiDB-lite"/>
    </source>
</evidence>
<dbReference type="EMBL" id="JABANM010018750">
    <property type="protein sequence ID" value="KAF4725607.1"/>
    <property type="molecule type" value="Genomic_DNA"/>
</dbReference>
<feature type="region of interest" description="Disordered" evidence="1">
    <location>
        <begin position="16"/>
        <end position="50"/>
    </location>
</feature>
<sequence>RLEAVGRDIGGSRALELAPGTYSTELSEDRRRLPAEGGRQKPTSSMKTYVNGACDPHAMLETRTSVMKLIQSVKRRMGNEDKKNNGNSSTNNSPAPATAANAAADSTSSTMASTSSPK</sequence>
<feature type="region of interest" description="Disordered" evidence="1">
    <location>
        <begin position="69"/>
        <end position="118"/>
    </location>
</feature>
<organism evidence="2 3">
    <name type="scientific">Perkinsus olseni</name>
    <name type="common">Perkinsus atlanticus</name>
    <dbReference type="NCBI Taxonomy" id="32597"/>
    <lineage>
        <taxon>Eukaryota</taxon>
        <taxon>Sar</taxon>
        <taxon>Alveolata</taxon>
        <taxon>Perkinsozoa</taxon>
        <taxon>Perkinsea</taxon>
        <taxon>Perkinsida</taxon>
        <taxon>Perkinsidae</taxon>
        <taxon>Perkinsus</taxon>
    </lineage>
</organism>
<proteinExistence type="predicted"/>
<feature type="non-terminal residue" evidence="2">
    <location>
        <position position="118"/>
    </location>
</feature>